<evidence type="ECO:0000256" key="1">
    <source>
        <dbReference type="SAM" id="MobiDB-lite"/>
    </source>
</evidence>
<evidence type="ECO:0000313" key="3">
    <source>
        <dbReference type="Proteomes" id="UP001284537"/>
    </source>
</evidence>
<accession>A0ABU4UFX1</accession>
<reference evidence="2 3" key="1">
    <citation type="submission" date="2023-11" db="EMBL/GenBank/DDBJ databases">
        <authorList>
            <person name="Ouyang M.-Y."/>
        </authorList>
    </citation>
    <scope>NUCLEOTIDE SEQUENCE [LARGE SCALE GENOMIC DNA]</scope>
    <source>
        <strain evidence="2 3">OY6</strain>
    </source>
</reference>
<dbReference type="Proteomes" id="UP001284537">
    <property type="component" value="Unassembled WGS sequence"/>
</dbReference>
<name>A0ABU4UFX1_9GAMM</name>
<dbReference type="Pfam" id="PF13730">
    <property type="entry name" value="HTH_36"/>
    <property type="match status" value="1"/>
</dbReference>
<feature type="compositionally biased region" description="Polar residues" evidence="1">
    <location>
        <begin position="142"/>
        <end position="156"/>
    </location>
</feature>
<keyword evidence="3" id="KW-1185">Reference proteome</keyword>
<proteinExistence type="predicted"/>
<feature type="compositionally biased region" description="Polar residues" evidence="1">
    <location>
        <begin position="95"/>
        <end position="106"/>
    </location>
</feature>
<gene>
    <name evidence="2" type="ORF">QLH52_12000</name>
</gene>
<protein>
    <submittedName>
        <fullName evidence="2">Helix-turn-helix domain-containing protein</fullName>
    </submittedName>
</protein>
<sequence>MSFDATKWAWAQIRAGSLPFRARLVLLTLTDRYNDDYKRCNPGIACLSNDTGMHRETVMEAIKQLEASNIISVTRKCGAGSSYKFVGFNYKNQSANTDQSENADQSIDTDRKQSADADHLSPENQSANIDQSVNSDPDRSTITDSNQSVNTDTNQEIESINKTNKLGSKKATSASSDELGRSFAEFYHVYPKKKAKKEAETAWRKLKPDEMLFAEIMSGLEREIKSHDWLKENGKYIPHPASWLNGKRWEDEINSSPSATDASGPTSSCFLGIAGLI</sequence>
<dbReference type="EMBL" id="JAXARY010000010">
    <property type="protein sequence ID" value="MDX8128008.1"/>
    <property type="molecule type" value="Genomic_DNA"/>
</dbReference>
<comment type="caution">
    <text evidence="2">The sequence shown here is derived from an EMBL/GenBank/DDBJ whole genome shotgun (WGS) entry which is preliminary data.</text>
</comment>
<evidence type="ECO:0000313" key="2">
    <source>
        <dbReference type="EMBL" id="MDX8128008.1"/>
    </source>
</evidence>
<organism evidence="2 3">
    <name type="scientific">Methylomonas defluvii</name>
    <dbReference type="NCBI Taxonomy" id="3045149"/>
    <lineage>
        <taxon>Bacteria</taxon>
        <taxon>Pseudomonadati</taxon>
        <taxon>Pseudomonadota</taxon>
        <taxon>Gammaproteobacteria</taxon>
        <taxon>Methylococcales</taxon>
        <taxon>Methylococcaceae</taxon>
        <taxon>Methylomonas</taxon>
    </lineage>
</organism>
<dbReference type="RefSeq" id="WP_319961701.1">
    <property type="nucleotide sequence ID" value="NZ_JAXARY010000010.1"/>
</dbReference>
<feature type="region of interest" description="Disordered" evidence="1">
    <location>
        <begin position="95"/>
        <end position="156"/>
    </location>
</feature>
<feature type="compositionally biased region" description="Polar residues" evidence="1">
    <location>
        <begin position="122"/>
        <end position="135"/>
    </location>
</feature>
<feature type="compositionally biased region" description="Basic and acidic residues" evidence="1">
    <location>
        <begin position="108"/>
        <end position="121"/>
    </location>
</feature>